<accession>A0A5D4QVA5</accession>
<dbReference type="RefSeq" id="WP_148976914.1">
    <property type="nucleotide sequence ID" value="NZ_JBNIKT010000014.1"/>
</dbReference>
<proteinExistence type="predicted"/>
<dbReference type="AlphaFoldDB" id="A0A5D4QVA5"/>
<organism evidence="1 2">
    <name type="scientific">Bacillus infantis</name>
    <dbReference type="NCBI Taxonomy" id="324767"/>
    <lineage>
        <taxon>Bacteria</taxon>
        <taxon>Bacillati</taxon>
        <taxon>Bacillota</taxon>
        <taxon>Bacilli</taxon>
        <taxon>Bacillales</taxon>
        <taxon>Bacillaceae</taxon>
        <taxon>Bacillus</taxon>
    </lineage>
</organism>
<reference evidence="1 2" key="1">
    <citation type="submission" date="2019-08" db="EMBL/GenBank/DDBJ databases">
        <title>Bacillus genomes from the desert of Cuatro Cienegas, Coahuila.</title>
        <authorList>
            <person name="Olmedo-Alvarez G."/>
        </authorList>
    </citation>
    <scope>NUCLEOTIDE SEQUENCE [LARGE SCALE GENOMIC DNA]</scope>
    <source>
        <strain evidence="1 2">CH446_14T</strain>
    </source>
</reference>
<evidence type="ECO:0000313" key="2">
    <source>
        <dbReference type="Proteomes" id="UP000322139"/>
    </source>
</evidence>
<name>A0A5D4QVA5_9BACI</name>
<sequence>MKLFQNTKGSESEFGCSPIIQTPAGTIAFDLRINGQIQSRCQSKPSCFRLENGALLLRYSCKDYIAELLLCEPDIRIPSHMKIDKAAAAVWRLRARHNLRDCIFQAEMRPKGSAGWPESGERLEAMTWEYGQWKLTLGTEDGTALVHRARIKDMMPDSFYAEDEISQLQIVRCLTNAIAVPIPEIRKGELCQVHFVAAWNRPKEDGDASSWFAVDKTGGEILEGSGVY</sequence>
<protein>
    <submittedName>
        <fullName evidence="1">Uncharacterized protein</fullName>
    </submittedName>
</protein>
<dbReference type="EMBL" id="VTER01000016">
    <property type="protein sequence ID" value="TYS42309.1"/>
    <property type="molecule type" value="Genomic_DNA"/>
</dbReference>
<comment type="caution">
    <text evidence="1">The sequence shown here is derived from an EMBL/GenBank/DDBJ whole genome shotgun (WGS) entry which is preliminary data.</text>
</comment>
<gene>
    <name evidence="1" type="ORF">FZD51_23335</name>
</gene>
<evidence type="ECO:0000313" key="1">
    <source>
        <dbReference type="EMBL" id="TYS42309.1"/>
    </source>
</evidence>
<dbReference type="Proteomes" id="UP000322139">
    <property type="component" value="Unassembled WGS sequence"/>
</dbReference>